<reference evidence="2" key="1">
    <citation type="journal article" date="2021" name="Open Biol.">
        <title>Shared evolutionary footprints suggest mitochondrial oxidative damage underlies multiple complex I losses in fungi.</title>
        <authorList>
            <person name="Schikora-Tamarit M.A."/>
            <person name="Marcet-Houben M."/>
            <person name="Nosek J."/>
            <person name="Gabaldon T."/>
        </authorList>
    </citation>
    <scope>NUCLEOTIDE SEQUENCE</scope>
    <source>
        <strain evidence="2">CBS2887</strain>
    </source>
</reference>
<name>A0A9P8TPB2_WICPI</name>
<dbReference type="Proteomes" id="UP000774326">
    <property type="component" value="Unassembled WGS sequence"/>
</dbReference>
<reference evidence="2" key="2">
    <citation type="submission" date="2021-01" db="EMBL/GenBank/DDBJ databases">
        <authorList>
            <person name="Schikora-Tamarit M.A."/>
        </authorList>
    </citation>
    <scope>NUCLEOTIDE SEQUENCE</scope>
    <source>
        <strain evidence="2">CBS2887</strain>
    </source>
</reference>
<evidence type="ECO:0000256" key="1">
    <source>
        <dbReference type="SAM" id="Phobius"/>
    </source>
</evidence>
<feature type="transmembrane region" description="Helical" evidence="1">
    <location>
        <begin position="148"/>
        <end position="170"/>
    </location>
</feature>
<dbReference type="AlphaFoldDB" id="A0A9P8TPB2"/>
<sequence>MSLPFTDTPVISSNSPLPPPPYSSFSSFDQSSVFAAISKNVDLEVPALLSFAAMVFIIDQLLAPNTVYCSLFSILLLSFLILIQCKYKSLLVIIYLNGVFVSFIGIGNCINDILALELLTKDTKAANDTMAFIAQLFSLQISGAFNQIILHALLITISTLVIFIGVMIAMDEEFYNNVFKLNAGLSLEKEMEEQIKLSDMV</sequence>
<protein>
    <submittedName>
        <fullName evidence="2">Uncharacterized protein</fullName>
    </submittedName>
</protein>
<keyword evidence="1" id="KW-1133">Transmembrane helix</keyword>
<keyword evidence="3" id="KW-1185">Reference proteome</keyword>
<feature type="transmembrane region" description="Helical" evidence="1">
    <location>
        <begin position="61"/>
        <end position="83"/>
    </location>
</feature>
<keyword evidence="1" id="KW-0812">Transmembrane</keyword>
<keyword evidence="1" id="KW-0472">Membrane</keyword>
<evidence type="ECO:0000313" key="3">
    <source>
        <dbReference type="Proteomes" id="UP000774326"/>
    </source>
</evidence>
<comment type="caution">
    <text evidence="2">The sequence shown here is derived from an EMBL/GenBank/DDBJ whole genome shotgun (WGS) entry which is preliminary data.</text>
</comment>
<dbReference type="EMBL" id="JAEUBG010001689">
    <property type="protein sequence ID" value="KAH3686029.1"/>
    <property type="molecule type" value="Genomic_DNA"/>
</dbReference>
<proteinExistence type="predicted"/>
<feature type="transmembrane region" description="Helical" evidence="1">
    <location>
        <begin position="90"/>
        <end position="114"/>
    </location>
</feature>
<organism evidence="2 3">
    <name type="scientific">Wickerhamomyces pijperi</name>
    <name type="common">Yeast</name>
    <name type="synonym">Pichia pijperi</name>
    <dbReference type="NCBI Taxonomy" id="599730"/>
    <lineage>
        <taxon>Eukaryota</taxon>
        <taxon>Fungi</taxon>
        <taxon>Dikarya</taxon>
        <taxon>Ascomycota</taxon>
        <taxon>Saccharomycotina</taxon>
        <taxon>Saccharomycetes</taxon>
        <taxon>Phaffomycetales</taxon>
        <taxon>Wickerhamomycetaceae</taxon>
        <taxon>Wickerhamomyces</taxon>
    </lineage>
</organism>
<evidence type="ECO:0000313" key="2">
    <source>
        <dbReference type="EMBL" id="KAH3686029.1"/>
    </source>
</evidence>
<accession>A0A9P8TPB2</accession>
<gene>
    <name evidence="2" type="ORF">WICPIJ_003029</name>
</gene>